<reference evidence="1 2" key="1">
    <citation type="submission" date="2023-11" db="EMBL/GenBank/DDBJ databases">
        <title>Lentzea sokolovensis, sp. nov., Lentzea kristufkii, sp. nov., and Lentzea miocenensis, sp. nov., rare actinobacteria from Sokolov Coal Basin, Miocene lacustrine sediment, Czech Republic.</title>
        <authorList>
            <person name="Lara A."/>
            <person name="Kotroba L."/>
            <person name="Nouioui I."/>
            <person name="Neumann-Schaal M."/>
            <person name="Mast Y."/>
            <person name="Chronakova A."/>
        </authorList>
    </citation>
    <scope>NUCLEOTIDE SEQUENCE [LARGE SCALE GENOMIC DNA]</scope>
    <source>
        <strain evidence="1 2">BCCO 10_0856</strain>
    </source>
</reference>
<gene>
    <name evidence="1" type="ORF">SK803_42400</name>
</gene>
<evidence type="ECO:0000313" key="2">
    <source>
        <dbReference type="Proteomes" id="UP001285521"/>
    </source>
</evidence>
<protein>
    <submittedName>
        <fullName evidence="1">Uncharacterized protein</fullName>
    </submittedName>
</protein>
<name>A0ABU4TFD5_9PSEU</name>
<accession>A0ABU4TFD5</accession>
<organism evidence="1 2">
    <name type="scientific">Lentzea miocenica</name>
    <dbReference type="NCBI Taxonomy" id="3095431"/>
    <lineage>
        <taxon>Bacteria</taxon>
        <taxon>Bacillati</taxon>
        <taxon>Actinomycetota</taxon>
        <taxon>Actinomycetes</taxon>
        <taxon>Pseudonocardiales</taxon>
        <taxon>Pseudonocardiaceae</taxon>
        <taxon>Lentzea</taxon>
    </lineage>
</organism>
<sequence length="167" mass="18277">MITIVVVVVVAFTVMALLGKGFASAQRANALAEQTPLLAELAESLGGELMGPDKASTWSPKLRWPALTLAFQRGPWHVRVSETSRARGPGRGDTNVIFAHWIEIATVPVPHRRLPLEFFELIFEDGFVRVECGGQIQADELVFLVDMIVETLDLMSGVEPRDPSAIV</sequence>
<keyword evidence="2" id="KW-1185">Reference proteome</keyword>
<dbReference type="EMBL" id="JAXAVW010000050">
    <property type="protein sequence ID" value="MDX8036888.1"/>
    <property type="molecule type" value="Genomic_DNA"/>
</dbReference>
<dbReference type="Proteomes" id="UP001285521">
    <property type="component" value="Unassembled WGS sequence"/>
</dbReference>
<proteinExistence type="predicted"/>
<dbReference type="RefSeq" id="WP_319971882.1">
    <property type="nucleotide sequence ID" value="NZ_JAXAVW010000050.1"/>
</dbReference>
<comment type="caution">
    <text evidence="1">The sequence shown here is derived from an EMBL/GenBank/DDBJ whole genome shotgun (WGS) entry which is preliminary data.</text>
</comment>
<evidence type="ECO:0000313" key="1">
    <source>
        <dbReference type="EMBL" id="MDX8036888.1"/>
    </source>
</evidence>